<feature type="transmembrane region" description="Helical" evidence="1">
    <location>
        <begin position="12"/>
        <end position="33"/>
    </location>
</feature>
<evidence type="ECO:0000313" key="2">
    <source>
        <dbReference type="EMBL" id="KAE9594253.1"/>
    </source>
</evidence>
<accession>A0A6A4NQ26</accession>
<keyword evidence="1" id="KW-1133">Transmembrane helix</keyword>
<organism evidence="2 3">
    <name type="scientific">Lupinus albus</name>
    <name type="common">White lupine</name>
    <name type="synonym">Lupinus termis</name>
    <dbReference type="NCBI Taxonomy" id="3870"/>
    <lineage>
        <taxon>Eukaryota</taxon>
        <taxon>Viridiplantae</taxon>
        <taxon>Streptophyta</taxon>
        <taxon>Embryophyta</taxon>
        <taxon>Tracheophyta</taxon>
        <taxon>Spermatophyta</taxon>
        <taxon>Magnoliopsida</taxon>
        <taxon>eudicotyledons</taxon>
        <taxon>Gunneridae</taxon>
        <taxon>Pentapetalae</taxon>
        <taxon>rosids</taxon>
        <taxon>fabids</taxon>
        <taxon>Fabales</taxon>
        <taxon>Fabaceae</taxon>
        <taxon>Papilionoideae</taxon>
        <taxon>50 kb inversion clade</taxon>
        <taxon>genistoids sensu lato</taxon>
        <taxon>core genistoids</taxon>
        <taxon>Genisteae</taxon>
        <taxon>Lupinus</taxon>
    </lineage>
</organism>
<feature type="transmembrane region" description="Helical" evidence="1">
    <location>
        <begin position="53"/>
        <end position="71"/>
    </location>
</feature>
<keyword evidence="1" id="KW-0812">Transmembrane</keyword>
<keyword evidence="3" id="KW-1185">Reference proteome</keyword>
<name>A0A6A4NQ26_LUPAL</name>
<gene>
    <name evidence="2" type="ORF">Lalb_Chr18g0051831</name>
</gene>
<evidence type="ECO:0000256" key="1">
    <source>
        <dbReference type="SAM" id="Phobius"/>
    </source>
</evidence>
<dbReference type="AlphaFoldDB" id="A0A6A4NQ26"/>
<dbReference type="Proteomes" id="UP000447434">
    <property type="component" value="Chromosome 18"/>
</dbReference>
<dbReference type="EMBL" id="WOCE01000018">
    <property type="protein sequence ID" value="KAE9594253.1"/>
    <property type="molecule type" value="Genomic_DNA"/>
</dbReference>
<evidence type="ECO:0000313" key="3">
    <source>
        <dbReference type="Proteomes" id="UP000447434"/>
    </source>
</evidence>
<keyword evidence="1" id="KW-0472">Membrane</keyword>
<proteinExistence type="predicted"/>
<protein>
    <submittedName>
        <fullName evidence="2">Uncharacterized protein</fullName>
    </submittedName>
</protein>
<reference evidence="3" key="1">
    <citation type="journal article" date="2020" name="Nat. Commun.">
        <title>Genome sequence of the cluster root forming white lupin.</title>
        <authorList>
            <person name="Hufnagel B."/>
            <person name="Marques A."/>
            <person name="Soriano A."/>
            <person name="Marques L."/>
            <person name="Divol F."/>
            <person name="Doumas P."/>
            <person name="Sallet E."/>
            <person name="Mancinotti D."/>
            <person name="Carrere S."/>
            <person name="Marande W."/>
            <person name="Arribat S."/>
            <person name="Keller J."/>
            <person name="Huneau C."/>
            <person name="Blein T."/>
            <person name="Aime D."/>
            <person name="Laguerre M."/>
            <person name="Taylor J."/>
            <person name="Schubert V."/>
            <person name="Nelson M."/>
            <person name="Geu-Flores F."/>
            <person name="Crespi M."/>
            <person name="Gallardo-Guerrero K."/>
            <person name="Delaux P.-M."/>
            <person name="Salse J."/>
            <person name="Berges H."/>
            <person name="Guyot R."/>
            <person name="Gouzy J."/>
            <person name="Peret B."/>
        </authorList>
    </citation>
    <scope>NUCLEOTIDE SEQUENCE [LARGE SCALE GENOMIC DNA]</scope>
    <source>
        <strain evidence="3">cv. Amiga</strain>
    </source>
</reference>
<sequence>MSFFVQQWGLVGISPLLSIYSCAFHLNLMFQLYKLFHVDENVYNQTILCPCSGLGVLVFLFLSLLCPYLPWNSFKKDESRRNVKIFCLESP</sequence>
<comment type="caution">
    <text evidence="2">The sequence shown here is derived from an EMBL/GenBank/DDBJ whole genome shotgun (WGS) entry which is preliminary data.</text>
</comment>